<accession>A0A7W4I871</accession>
<evidence type="ECO:0000313" key="2">
    <source>
        <dbReference type="Proteomes" id="UP000550787"/>
    </source>
</evidence>
<gene>
    <name evidence="1" type="ORF">HLH33_17285</name>
</gene>
<sequence length="74" mass="7623">MTLTENQKKALAAIQQGTVTMRNTGYASWRIMGPIHPSVVGRVIALGLAAWTTSEAGKRAALTDAGSAALAAPT</sequence>
<name>A0A7W4I871_GLUDI</name>
<dbReference type="AlphaFoldDB" id="A0A7W4I871"/>
<organism evidence="1 2">
    <name type="scientific">Gluconacetobacter diazotrophicus</name>
    <name type="common">Acetobacter diazotrophicus</name>
    <dbReference type="NCBI Taxonomy" id="33996"/>
    <lineage>
        <taxon>Bacteria</taxon>
        <taxon>Pseudomonadati</taxon>
        <taxon>Pseudomonadota</taxon>
        <taxon>Alphaproteobacteria</taxon>
        <taxon>Acetobacterales</taxon>
        <taxon>Acetobacteraceae</taxon>
        <taxon>Gluconacetobacter</taxon>
    </lineage>
</organism>
<evidence type="ECO:0000313" key="1">
    <source>
        <dbReference type="EMBL" id="MBB2158026.1"/>
    </source>
</evidence>
<proteinExistence type="predicted"/>
<comment type="caution">
    <text evidence="1">The sequence shown here is derived from an EMBL/GenBank/DDBJ whole genome shotgun (WGS) entry which is preliminary data.</text>
</comment>
<reference evidence="1 2" key="1">
    <citation type="submission" date="2020-04" db="EMBL/GenBank/DDBJ databases">
        <title>Description of novel Gluconacetobacter.</title>
        <authorList>
            <person name="Sombolestani A."/>
        </authorList>
    </citation>
    <scope>NUCLEOTIDE SEQUENCE [LARGE SCALE GENOMIC DNA]</scope>
    <source>
        <strain evidence="1 2">LMG 7603</strain>
    </source>
</reference>
<dbReference type="RefSeq" id="WP_183116497.1">
    <property type="nucleotide sequence ID" value="NZ_JABEQG010000053.1"/>
</dbReference>
<dbReference type="EMBL" id="JABEQG010000053">
    <property type="protein sequence ID" value="MBB2158026.1"/>
    <property type="molecule type" value="Genomic_DNA"/>
</dbReference>
<protein>
    <submittedName>
        <fullName evidence="1">Uncharacterized protein</fullName>
    </submittedName>
</protein>
<dbReference type="Proteomes" id="UP000550787">
    <property type="component" value="Unassembled WGS sequence"/>
</dbReference>